<dbReference type="Pfam" id="PF13847">
    <property type="entry name" value="Methyltransf_31"/>
    <property type="match status" value="1"/>
</dbReference>
<reference evidence="2" key="1">
    <citation type="submission" date="2020-07" db="EMBL/GenBank/DDBJ databases">
        <title>Multicomponent nature underlies the extraordinary mechanical properties of spider dragline silk.</title>
        <authorList>
            <person name="Kono N."/>
            <person name="Nakamura H."/>
            <person name="Mori M."/>
            <person name="Yoshida Y."/>
            <person name="Ohtoshi R."/>
            <person name="Malay A.D."/>
            <person name="Moran D.A.P."/>
            <person name="Tomita M."/>
            <person name="Numata K."/>
            <person name="Arakawa K."/>
        </authorList>
    </citation>
    <scope>NUCLEOTIDE SEQUENCE</scope>
</reference>
<organism evidence="2 3">
    <name type="scientific">Trichonephila clavata</name>
    <name type="common">Joro spider</name>
    <name type="synonym">Nephila clavata</name>
    <dbReference type="NCBI Taxonomy" id="2740835"/>
    <lineage>
        <taxon>Eukaryota</taxon>
        <taxon>Metazoa</taxon>
        <taxon>Ecdysozoa</taxon>
        <taxon>Arthropoda</taxon>
        <taxon>Chelicerata</taxon>
        <taxon>Arachnida</taxon>
        <taxon>Araneae</taxon>
        <taxon>Araneomorphae</taxon>
        <taxon>Entelegynae</taxon>
        <taxon>Araneoidea</taxon>
        <taxon>Nephilidae</taxon>
        <taxon>Trichonephila</taxon>
    </lineage>
</organism>
<comment type="caution">
    <text evidence="2">The sequence shown here is derived from an EMBL/GenBank/DDBJ whole genome shotgun (WGS) entry which is preliminary data.</text>
</comment>
<dbReference type="OrthoDB" id="8300214at2759"/>
<dbReference type="SUPFAM" id="SSF53335">
    <property type="entry name" value="S-adenosyl-L-methionine-dependent methyltransferases"/>
    <property type="match status" value="1"/>
</dbReference>
<evidence type="ECO:0000259" key="1">
    <source>
        <dbReference type="Pfam" id="PF13847"/>
    </source>
</evidence>
<dbReference type="Proteomes" id="UP000887116">
    <property type="component" value="Unassembled WGS sequence"/>
</dbReference>
<evidence type="ECO:0000313" key="3">
    <source>
        <dbReference type="Proteomes" id="UP000887116"/>
    </source>
</evidence>
<feature type="domain" description="Methyltransferase" evidence="1">
    <location>
        <begin position="83"/>
        <end position="191"/>
    </location>
</feature>
<proteinExistence type="predicted"/>
<dbReference type="Gene3D" id="3.40.50.150">
    <property type="entry name" value="Vaccinia Virus protein VP39"/>
    <property type="match status" value="1"/>
</dbReference>
<evidence type="ECO:0000313" key="2">
    <source>
        <dbReference type="EMBL" id="GFR33924.1"/>
    </source>
</evidence>
<name>A0A8X6M786_TRICU</name>
<protein>
    <submittedName>
        <fullName evidence="2">Jhamt</fullName>
    </submittedName>
</protein>
<gene>
    <name evidence="2" type="primary">NCL1_11512</name>
    <name evidence="2" type="ORF">TNCT_317691</name>
</gene>
<keyword evidence="3" id="KW-1185">Reference proteome</keyword>
<accession>A0A8X6M786</accession>
<dbReference type="EMBL" id="BMAO01029768">
    <property type="protein sequence ID" value="GFR33924.1"/>
    <property type="molecule type" value="Genomic_DNA"/>
</dbReference>
<dbReference type="AlphaFoldDB" id="A0A8X6M786"/>
<dbReference type="InterPro" id="IPR029063">
    <property type="entry name" value="SAM-dependent_MTases_sf"/>
</dbReference>
<sequence>MVESRDRQKHGAIISFFTNFGTIRLQYSICKNVCRRISVERFIRRCRHGHRLRCSTELLSSYTDAVSRCETLIAVDKDSTVYEKAHFRERRIQFCVGDIKDRDSLKSYEGKMDKVISTSTFHQIIDKEMAFRNVYRLLKPGGEAGFFFCVNSCTCKLLMALSEIPEYEAILQDSCVENLYSPEHGRQYYREMLEKIGFKHVQAFEEEKRLPFPTDKYFKG</sequence>
<dbReference type="InterPro" id="IPR025714">
    <property type="entry name" value="Methyltranfer_dom"/>
</dbReference>
<dbReference type="CDD" id="cd02440">
    <property type="entry name" value="AdoMet_MTases"/>
    <property type="match status" value="1"/>
</dbReference>